<evidence type="ECO:0000259" key="1">
    <source>
        <dbReference type="Pfam" id="PF01243"/>
    </source>
</evidence>
<evidence type="ECO:0000313" key="3">
    <source>
        <dbReference type="Proteomes" id="UP000290637"/>
    </source>
</evidence>
<protein>
    <submittedName>
        <fullName evidence="2">Pyridoxamine 5'-phosphate oxidase</fullName>
    </submittedName>
</protein>
<name>A0A4P6KWZ0_9BURK</name>
<dbReference type="AlphaFoldDB" id="A0A4P6KWZ0"/>
<keyword evidence="3" id="KW-1185">Reference proteome</keyword>
<dbReference type="EMBL" id="CP035913">
    <property type="protein sequence ID" value="QBE62728.1"/>
    <property type="molecule type" value="Genomic_DNA"/>
</dbReference>
<dbReference type="PANTHER" id="PTHR42815:SF2">
    <property type="entry name" value="FAD-BINDING, PUTATIVE (AFU_ORTHOLOGUE AFUA_6G07600)-RELATED"/>
    <property type="match status" value="1"/>
</dbReference>
<dbReference type="InterPro" id="IPR011576">
    <property type="entry name" value="Pyridox_Oxase_N"/>
</dbReference>
<gene>
    <name evidence="2" type="ORF">EWM63_06875</name>
</gene>
<dbReference type="SUPFAM" id="SSF50475">
    <property type="entry name" value="FMN-binding split barrel"/>
    <property type="match status" value="2"/>
</dbReference>
<organism evidence="2 3">
    <name type="scientific">Pseudoduganella lutea</name>
    <dbReference type="NCBI Taxonomy" id="321985"/>
    <lineage>
        <taxon>Bacteria</taxon>
        <taxon>Pseudomonadati</taxon>
        <taxon>Pseudomonadota</taxon>
        <taxon>Betaproteobacteria</taxon>
        <taxon>Burkholderiales</taxon>
        <taxon>Oxalobacteraceae</taxon>
        <taxon>Telluria group</taxon>
        <taxon>Pseudoduganella</taxon>
    </lineage>
</organism>
<feature type="domain" description="Pyridoxamine 5'-phosphate oxidase N-terminal" evidence="1">
    <location>
        <begin position="39"/>
        <end position="137"/>
    </location>
</feature>
<dbReference type="PANTHER" id="PTHR42815">
    <property type="entry name" value="FAD-BINDING, PUTATIVE (AFU_ORTHOLOGUE AFUA_6G07600)-RELATED"/>
    <property type="match status" value="1"/>
</dbReference>
<dbReference type="Gene3D" id="2.30.110.10">
    <property type="entry name" value="Electron Transport, Fmn-binding Protein, Chain A"/>
    <property type="match status" value="2"/>
</dbReference>
<proteinExistence type="predicted"/>
<accession>A0A4P6KWZ0</accession>
<dbReference type="OrthoDB" id="9796486at2"/>
<feature type="domain" description="Pyridoxamine 5'-phosphate oxidase N-terminal" evidence="1">
    <location>
        <begin position="176"/>
        <end position="284"/>
    </location>
</feature>
<reference evidence="2 3" key="1">
    <citation type="submission" date="2019-02" db="EMBL/GenBank/DDBJ databases">
        <title>Draft Genome Sequences of Six Type Strains of the Genus Massilia.</title>
        <authorList>
            <person name="Miess H."/>
            <person name="Frediansyhah A."/>
            <person name="Gross H."/>
        </authorList>
    </citation>
    <scope>NUCLEOTIDE SEQUENCE [LARGE SCALE GENOMIC DNA]</scope>
    <source>
        <strain evidence="2 3">DSM 17473</strain>
    </source>
</reference>
<dbReference type="RefSeq" id="WP_130185862.1">
    <property type="nucleotide sequence ID" value="NZ_CP035913.1"/>
</dbReference>
<evidence type="ECO:0000313" key="2">
    <source>
        <dbReference type="EMBL" id="QBE62728.1"/>
    </source>
</evidence>
<dbReference type="Proteomes" id="UP000290637">
    <property type="component" value="Chromosome"/>
</dbReference>
<dbReference type="Pfam" id="PF01243">
    <property type="entry name" value="PNPOx_N"/>
    <property type="match status" value="2"/>
</dbReference>
<dbReference type="InterPro" id="IPR012349">
    <property type="entry name" value="Split_barrel_FMN-bd"/>
</dbReference>
<sequence>MSDMAFHDGERKVQALAGETAIANRNVAMLSDTVIGGARPFIAKQSMAVLASTDAEGAMWASVVFGEPGFLHTHDGRSITIDVAREDRDAADPIWHNMTAGADVGMLFIELSSRRRYRVNGTVLRIDARGAEVAIHEAYPNCPKYIQRRQLHQLEEPRRPAREVAEGTVLRGGVTDIVARADTLFVASRHAEAGADASHRGGRPGFVKLVDERTLRIPDYPGNSMFNTLGNIEADGRAGICILDFNGGQVLQLTGTAAVLTDQDDPRGETGGTRRFWEFTVNRWILRALPCTMEWQYVDASPFNPVA</sequence>
<dbReference type="KEGG" id="plue:EWM63_06875"/>